<feature type="transmembrane region" description="Helical" evidence="7">
    <location>
        <begin position="6"/>
        <end position="22"/>
    </location>
</feature>
<dbReference type="GO" id="GO:0016301">
    <property type="term" value="F:kinase activity"/>
    <property type="evidence" value="ECO:0007669"/>
    <property type="project" value="UniProtKB-KW"/>
</dbReference>
<dbReference type="GO" id="GO:0022857">
    <property type="term" value="F:transmembrane transporter activity"/>
    <property type="evidence" value="ECO:0007669"/>
    <property type="project" value="InterPro"/>
</dbReference>
<evidence type="ECO:0000256" key="6">
    <source>
        <dbReference type="RuleBase" id="RU362091"/>
    </source>
</evidence>
<evidence type="ECO:0000256" key="2">
    <source>
        <dbReference type="ARBA" id="ARBA00006434"/>
    </source>
</evidence>
<dbReference type="InterPro" id="IPR038377">
    <property type="entry name" value="Na/Glc_symporter_sf"/>
</dbReference>
<name>A0A7X5N2T2_XANPE</name>
<evidence type="ECO:0000256" key="4">
    <source>
        <dbReference type="ARBA" id="ARBA00022989"/>
    </source>
</evidence>
<dbReference type="InterPro" id="IPR001734">
    <property type="entry name" value="Na/solute_symporter"/>
</dbReference>
<comment type="similarity">
    <text evidence="2 6">Belongs to the sodium:solute symporter (SSF) (TC 2.A.21) family.</text>
</comment>
<keyword evidence="8" id="KW-0418">Kinase</keyword>
<feature type="non-terminal residue" evidence="8">
    <location>
        <position position="1"/>
    </location>
</feature>
<evidence type="ECO:0000256" key="3">
    <source>
        <dbReference type="ARBA" id="ARBA00022692"/>
    </source>
</evidence>
<dbReference type="AlphaFoldDB" id="A0A7X5N2T2"/>
<feature type="transmembrane region" description="Helical" evidence="7">
    <location>
        <begin position="34"/>
        <end position="53"/>
    </location>
</feature>
<evidence type="ECO:0000256" key="7">
    <source>
        <dbReference type="SAM" id="Phobius"/>
    </source>
</evidence>
<keyword evidence="5 7" id="KW-0472">Membrane</keyword>
<reference evidence="8 9" key="1">
    <citation type="submission" date="2019-11" db="EMBL/GenBank/DDBJ databases">
        <title>Genome-resolved metagenomics to study the prevalence of co-infection and intraspecific heterogeneity among plant pathogen metapopulations.</title>
        <authorList>
            <person name="Newberry E."/>
            <person name="Bhandari R."/>
            <person name="Kemble J."/>
            <person name="Sikora E."/>
            <person name="Potnis N."/>
        </authorList>
    </citation>
    <scope>NUCLEOTIDE SEQUENCE [LARGE SCALE GENOMIC DNA]</scope>
    <source>
        <strain evidence="8">Xp_Tom_Tuscaloosa_18b</strain>
    </source>
</reference>
<comment type="caution">
    <text evidence="8">The sequence shown here is derived from an EMBL/GenBank/DDBJ whole genome shotgun (WGS) entry which is preliminary data.</text>
</comment>
<dbReference type="EMBL" id="JAAGYU010001575">
    <property type="protein sequence ID" value="NEL80441.1"/>
    <property type="molecule type" value="Genomic_DNA"/>
</dbReference>
<feature type="non-terminal residue" evidence="8">
    <location>
        <position position="116"/>
    </location>
</feature>
<sequence length="116" mass="13063">SWILLLVSVGYAVLLFGVAWWGDRRPLYPERPWLRPAVYSLALAVYCSSWTFYGAVGSAVRNGIGYLPIYLGPLLLLLFGWRIIERLALIARAENTVSIADFISSRYGRSRRLAAL</sequence>
<keyword evidence="8" id="KW-0808">Transferase</keyword>
<protein>
    <submittedName>
        <fullName evidence="8">Hybrid sensor histidine kinase/response regulator</fullName>
    </submittedName>
</protein>
<evidence type="ECO:0000256" key="5">
    <source>
        <dbReference type="ARBA" id="ARBA00023136"/>
    </source>
</evidence>
<proteinExistence type="inferred from homology"/>
<dbReference type="Gene3D" id="1.20.1730.10">
    <property type="entry name" value="Sodium/glucose cotransporter"/>
    <property type="match status" value="1"/>
</dbReference>
<comment type="subcellular location">
    <subcellularLocation>
        <location evidence="1">Membrane</location>
        <topology evidence="1">Multi-pass membrane protein</topology>
    </subcellularLocation>
</comment>
<keyword evidence="3 7" id="KW-0812">Transmembrane</keyword>
<dbReference type="GO" id="GO:0016020">
    <property type="term" value="C:membrane"/>
    <property type="evidence" value="ECO:0007669"/>
    <property type="project" value="UniProtKB-SubCell"/>
</dbReference>
<evidence type="ECO:0000313" key="8">
    <source>
        <dbReference type="EMBL" id="NEL80441.1"/>
    </source>
</evidence>
<feature type="transmembrane region" description="Helical" evidence="7">
    <location>
        <begin position="65"/>
        <end position="84"/>
    </location>
</feature>
<dbReference type="Proteomes" id="UP000471082">
    <property type="component" value="Unassembled WGS sequence"/>
</dbReference>
<evidence type="ECO:0000313" key="9">
    <source>
        <dbReference type="Proteomes" id="UP000471082"/>
    </source>
</evidence>
<evidence type="ECO:0000256" key="1">
    <source>
        <dbReference type="ARBA" id="ARBA00004141"/>
    </source>
</evidence>
<keyword evidence="4 7" id="KW-1133">Transmembrane helix</keyword>
<organism evidence="8 9">
    <name type="scientific">Xanthomonas perforans</name>
    <dbReference type="NCBI Taxonomy" id="442694"/>
    <lineage>
        <taxon>Bacteria</taxon>
        <taxon>Pseudomonadati</taxon>
        <taxon>Pseudomonadota</taxon>
        <taxon>Gammaproteobacteria</taxon>
        <taxon>Lysobacterales</taxon>
        <taxon>Lysobacteraceae</taxon>
        <taxon>Xanthomonas</taxon>
    </lineage>
</organism>
<dbReference type="PROSITE" id="PS50283">
    <property type="entry name" value="NA_SOLUT_SYMP_3"/>
    <property type="match status" value="1"/>
</dbReference>
<dbReference type="Pfam" id="PF00474">
    <property type="entry name" value="SSF"/>
    <property type="match status" value="1"/>
</dbReference>
<accession>A0A7X5N2T2</accession>
<gene>
    <name evidence="8" type="ORF">G3W61_29820</name>
</gene>